<feature type="region of interest" description="Disordered" evidence="1">
    <location>
        <begin position="205"/>
        <end position="230"/>
    </location>
</feature>
<gene>
    <name evidence="2" type="ORF">OS493_024485</name>
</gene>
<evidence type="ECO:0000313" key="2">
    <source>
        <dbReference type="EMBL" id="KAJ7328568.1"/>
    </source>
</evidence>
<dbReference type="AlphaFoldDB" id="A0A9W9YAM6"/>
<comment type="caution">
    <text evidence="2">The sequence shown here is derived from an EMBL/GenBank/DDBJ whole genome shotgun (WGS) entry which is preliminary data.</text>
</comment>
<dbReference type="OrthoDB" id="5981761at2759"/>
<accession>A0A9W9YAM6</accession>
<organism evidence="2 3">
    <name type="scientific">Desmophyllum pertusum</name>
    <dbReference type="NCBI Taxonomy" id="174260"/>
    <lineage>
        <taxon>Eukaryota</taxon>
        <taxon>Metazoa</taxon>
        <taxon>Cnidaria</taxon>
        <taxon>Anthozoa</taxon>
        <taxon>Hexacorallia</taxon>
        <taxon>Scleractinia</taxon>
        <taxon>Caryophylliina</taxon>
        <taxon>Caryophylliidae</taxon>
        <taxon>Desmophyllum</taxon>
    </lineage>
</organism>
<protein>
    <submittedName>
        <fullName evidence="2">Uncharacterized protein</fullName>
    </submittedName>
</protein>
<name>A0A9W9YAM6_9CNID</name>
<evidence type="ECO:0000313" key="3">
    <source>
        <dbReference type="Proteomes" id="UP001163046"/>
    </source>
</evidence>
<dbReference type="EMBL" id="MU827796">
    <property type="protein sequence ID" value="KAJ7328568.1"/>
    <property type="molecule type" value="Genomic_DNA"/>
</dbReference>
<dbReference type="Proteomes" id="UP001163046">
    <property type="component" value="Unassembled WGS sequence"/>
</dbReference>
<keyword evidence="3" id="KW-1185">Reference proteome</keyword>
<sequence>MGAIQMFDELHQGSTRFTINIKDSCETCYNVRLLKMYVELYGDNSQTGTDLPADVYLKLRHLSGSYFRDGTGHIKEYRQPLGSWRNFEFNRFATTNTAECNKEKMKGNKDSLFCMEEDDYRFQPMCCHFLSDSPCDDVLLGAEECRSPFGTYEISIPIDDEASCQSSSMTDKNCKDFNRTIYTKMNVWVDYLYWTDNYPTGPDDRRCKNYQRSKSQVPLSKPHLTLNHEA</sequence>
<proteinExistence type="predicted"/>
<reference evidence="2" key="1">
    <citation type="submission" date="2023-01" db="EMBL/GenBank/DDBJ databases">
        <title>Genome assembly of the deep-sea coral Lophelia pertusa.</title>
        <authorList>
            <person name="Herrera S."/>
            <person name="Cordes E."/>
        </authorList>
    </citation>
    <scope>NUCLEOTIDE SEQUENCE</scope>
    <source>
        <strain evidence="2">USNM1676648</strain>
        <tissue evidence="2">Polyp</tissue>
    </source>
</reference>
<evidence type="ECO:0000256" key="1">
    <source>
        <dbReference type="SAM" id="MobiDB-lite"/>
    </source>
</evidence>